<dbReference type="NCBIfam" id="TIGR03032">
    <property type="entry name" value="TIGR03032 family protein"/>
    <property type="match status" value="1"/>
</dbReference>
<reference evidence="2 3" key="1">
    <citation type="submission" date="2020-06" db="EMBL/GenBank/DDBJ databases">
        <authorList>
            <person name="Cao W.R."/>
        </authorList>
    </citation>
    <scope>NUCLEOTIDE SEQUENCE [LARGE SCALE GENOMIC DNA]</scope>
    <source>
        <strain evidence="2 3">B1Z28</strain>
    </source>
</reference>
<dbReference type="RefSeq" id="WP_176867155.1">
    <property type="nucleotide sequence ID" value="NZ_JABXWT010000018.1"/>
</dbReference>
<evidence type="ECO:0000313" key="2">
    <source>
        <dbReference type="EMBL" id="NVO58108.1"/>
    </source>
</evidence>
<evidence type="ECO:0000259" key="1">
    <source>
        <dbReference type="Pfam" id="PF16261"/>
    </source>
</evidence>
<dbReference type="EMBL" id="JABXWT010000018">
    <property type="protein sequence ID" value="NVO58108.1"/>
    <property type="molecule type" value="Genomic_DNA"/>
</dbReference>
<evidence type="ECO:0000313" key="3">
    <source>
        <dbReference type="Proteomes" id="UP000630805"/>
    </source>
</evidence>
<protein>
    <submittedName>
        <fullName evidence="2">TIGR03032 family protein</fullName>
    </submittedName>
</protein>
<sequence>MSDVLCEQFQSGAAAENNTADTSPTTPKVDYSVSAGLADRLGGLGLSIAFTSYQSGFLYMVGVKPGGGINIHQMAFPRPMGIHRHGVHGLSLAADDQILHLQNVLDPQERVNDLFDAAFMPRQSEFTGQLDLHDLGIDASGSAIFVNTRYNCLATPDSRHSFREVWRPPFISSLVDEDRCHLNGLAMKDGHPRYVTAVSRSDTIDGWRDRRADGGIVIDVETGDIICDNLSMPHSPRWYDGRLWLLNSGRGELGTVEFDWNGKGRFEPHVFCPGFARGLAVHGRHAFVGLSKPRYKRFEGLELEARLTEADSTPWCGIQIIDLETRTCVDWLRIDGAVAELYDLELLPGHLCPMAVAPGTSEAATLITLSKQT</sequence>
<dbReference type="Pfam" id="PF16261">
    <property type="entry name" value="DUF4915"/>
    <property type="match status" value="1"/>
</dbReference>
<dbReference type="SUPFAM" id="SSF63825">
    <property type="entry name" value="YWTD domain"/>
    <property type="match status" value="1"/>
</dbReference>
<comment type="caution">
    <text evidence="2">The sequence shown here is derived from an EMBL/GenBank/DDBJ whole genome shotgun (WGS) entry which is preliminary data.</text>
</comment>
<keyword evidence="3" id="KW-1185">Reference proteome</keyword>
<feature type="domain" description="Conserved hypothetical protein CHP03032" evidence="1">
    <location>
        <begin position="38"/>
        <end position="355"/>
    </location>
</feature>
<accession>A0ABX2PV96</accession>
<organism evidence="2 3">
    <name type="scientific">Ruegeria haliotis</name>
    <dbReference type="NCBI Taxonomy" id="2747601"/>
    <lineage>
        <taxon>Bacteria</taxon>
        <taxon>Pseudomonadati</taxon>
        <taxon>Pseudomonadota</taxon>
        <taxon>Alphaproteobacteria</taxon>
        <taxon>Rhodobacterales</taxon>
        <taxon>Roseobacteraceae</taxon>
        <taxon>Ruegeria</taxon>
    </lineage>
</organism>
<name>A0ABX2PV96_9RHOB</name>
<dbReference type="InterPro" id="IPR017481">
    <property type="entry name" value="CHP03032"/>
</dbReference>
<dbReference type="Proteomes" id="UP000630805">
    <property type="component" value="Unassembled WGS sequence"/>
</dbReference>
<gene>
    <name evidence="2" type="ORF">HW561_20145</name>
</gene>
<proteinExistence type="predicted"/>